<name>A0A1A8J3M5_NOTKU</name>
<evidence type="ECO:0000313" key="1">
    <source>
        <dbReference type="EMBL" id="SBR04101.1"/>
    </source>
</evidence>
<gene>
    <name evidence="1" type="primary">HNRNPA0</name>
</gene>
<dbReference type="EMBL" id="HAED01017656">
    <property type="protein sequence ID" value="SBR04101.1"/>
    <property type="molecule type" value="Transcribed_RNA"/>
</dbReference>
<organism evidence="1">
    <name type="scientific">Nothobranchius kuhntae</name>
    <name type="common">Beira killifish</name>
    <dbReference type="NCBI Taxonomy" id="321403"/>
    <lineage>
        <taxon>Eukaryota</taxon>
        <taxon>Metazoa</taxon>
        <taxon>Chordata</taxon>
        <taxon>Craniata</taxon>
        <taxon>Vertebrata</taxon>
        <taxon>Euteleostomi</taxon>
        <taxon>Actinopterygii</taxon>
        <taxon>Neopterygii</taxon>
        <taxon>Teleostei</taxon>
        <taxon>Neoteleostei</taxon>
        <taxon>Acanthomorphata</taxon>
        <taxon>Ovalentaria</taxon>
        <taxon>Atherinomorphae</taxon>
        <taxon>Cyprinodontiformes</taxon>
        <taxon>Nothobranchiidae</taxon>
        <taxon>Nothobranchius</taxon>
    </lineage>
</organism>
<accession>A0A1A8J3M5</accession>
<dbReference type="GO" id="GO:1990904">
    <property type="term" value="C:ribonucleoprotein complex"/>
    <property type="evidence" value="ECO:0007669"/>
    <property type="project" value="UniProtKB-KW"/>
</dbReference>
<reference evidence="1" key="2">
    <citation type="submission" date="2016-06" db="EMBL/GenBank/DDBJ databases">
        <title>The genome of a short-lived fish provides insights into sex chromosome evolution and the genetic control of aging.</title>
        <authorList>
            <person name="Reichwald K."/>
            <person name="Felder M."/>
            <person name="Petzold A."/>
            <person name="Koch P."/>
            <person name="Groth M."/>
            <person name="Platzer M."/>
        </authorList>
    </citation>
    <scope>NUCLEOTIDE SEQUENCE</scope>
    <source>
        <tissue evidence="1">Brain</tissue>
    </source>
</reference>
<protein>
    <submittedName>
        <fullName evidence="1">Heterogeneous nuclear ribonucleoprotein A0</fullName>
    </submittedName>
</protein>
<proteinExistence type="predicted"/>
<reference evidence="1" key="1">
    <citation type="submission" date="2016-05" db="EMBL/GenBank/DDBJ databases">
        <authorList>
            <person name="Lavstsen T."/>
            <person name="Jespersen J.S."/>
        </authorList>
    </citation>
    <scope>NUCLEOTIDE SEQUENCE</scope>
    <source>
        <tissue evidence="1">Brain</tissue>
    </source>
</reference>
<keyword evidence="1" id="KW-0687">Ribonucleoprotein</keyword>
<sequence>MEEKLILSMLDFPDLNKKVAACQPKYRKTRYLPWNSFCHCRMSPPVCQIIKAIAKSFADCSRVSPPLC</sequence>
<dbReference type="AlphaFoldDB" id="A0A1A8J3M5"/>